<dbReference type="SUPFAM" id="SSF51126">
    <property type="entry name" value="Pectin lyase-like"/>
    <property type="match status" value="1"/>
</dbReference>
<dbReference type="EMBL" id="QKZQ01000013">
    <property type="protein sequence ID" value="PZX39542.1"/>
    <property type="molecule type" value="Genomic_DNA"/>
</dbReference>
<comment type="caution">
    <text evidence="1">The sequence shown here is derived from an EMBL/GenBank/DDBJ whole genome shotgun (WGS) entry which is preliminary data.</text>
</comment>
<dbReference type="InterPro" id="IPR010221">
    <property type="entry name" value="VCBS_dom"/>
</dbReference>
<dbReference type="SMART" id="SM00710">
    <property type="entry name" value="PbH1"/>
    <property type="match status" value="4"/>
</dbReference>
<sequence>MNIRFPEQFDQNEIEHKAASGITSQQLFWQIDRAIERDGLVLPKDRAEKNSFVRSWLKRNQKRVKVSLLGGLLVLPLAAQAQDADGTVDLSSLENVRSAEVLENGNIRVTLTNGTTMEIAASAAQVLADGSILVSAASAAQIAGAAGAAATVSSGMAIALGGGALALAGASAGGGGSDGPTFLTKNIRVLDGPLENALVFYDANGDNIPQMAEFLGLTDDNGAAEVRYTPTENGSFIVISAPVNAGRADDFGWTQAFIDGDNIAEADLSLVVTRDVVTQNRFQISLAGRDTGASDQIISPISTLISNGADEAALKRALGLPEDLDLATFDYIAGLGSEGAAQDAARKLAAANVSIAKTIEAAVAANQASSTEPLSLSRIKEISESAANDAARVINSLPADTPLEDIAAISSAVISARQLNPDISADDLIARINTAVSGGQSAAEAVATVMQEEVTEGRLTQSQASAVRSTSEAQAQGAQKIAELFADADGNSIGDASFREQLDKIEDDIAGESANAVNQNILGINIPRIVAEFEIGGEDQPDVIKGNLLEGVTFTDSGSGLSSTASVFSVNGTEVPDILTGSGDGLNFVISTADWNTPVRTVSIAGANGVAEFLDLTGVVFPSSQPSPQFNFAMGATAGSAIKTEVTVAAGDTIEFDYQFGSFDYVPWIDYSFFTVKATDGGTAAEQSGIVLRNTAFDGPQDVLNLKGPRPFGEAGRWRLGEELTYSYTFEQAGTFTIGIGATDVGDRIVDSVLYASDVRLNKGGTVQLLSEFDTIGNVQSYGEVNTDISALVVTGKYGLLVVTKGGDYIYQPGGENADPIPEGATVTDDFTFTIRTANGQLASQTISIQLNEFQEAVGPTDPVDPVDPTDPTDPTEPEDFIATNLTTNTQYTTLADAVEQANAGDEISIISGTFDENIVINKAITLSGANAGISAKFVTDGTPDTTAIGNAVSGDADAGGRGAETVLTGKITVASANVVIDGVRMDSDAPLDWDMTALDTGALDGFKLLNSIVTGYTADGSPTFNPDATAARGTYAGETVANDWQISGNLFGGVTSGNSGALYISGVSELDLSDNLFWRPSAGHLYLSSLEDAEIADNFFFHGLHAGGTNFDGLLGEDGGLSVGYGGTGYGYGDDDTGSLAFGRNFWIELKGLNDGVAITGNDGQFNSGGIQLFGEASTAYNFANVTISDNTFRDFVNAAPNGLANGKSGFMGAVSVSIDNGQSEGISITSNTITVAADQIFSVNDLPALIQLQGFLDGVTTVSDNSLSWVAASSAEILDGLQALGVAASTYSNPLIGLRLVGGLDGNVVIQENDFSADNAITLNLRGLEIDGDVPGFGELSAQIEIGGAGDAANSFTGFDVDVFVASLADSFNPNNLLLVGSGAGIVGTVYDGAFKFLKFGDDAENTLMASGAGDILYGGLGDDTLDLSAGGSNIVLLNSIAAENGTDTIVGFVLGDGPGADVIELLPVSGLRGYDWQLVSAGDLIGDDVGFLVYTTALSNLTEIMDPESYIFDGPALGDDPFFILATYDGITVLNRFDTSAATSIEEISVETLAVFTGLGNLSQFTTANLGFFDPYMGV</sequence>
<accession>A0A2W7RNI5</accession>
<gene>
    <name evidence="1" type="ORF">LY56_02710</name>
</gene>
<evidence type="ECO:0000313" key="2">
    <source>
        <dbReference type="Proteomes" id="UP000249364"/>
    </source>
</evidence>
<keyword evidence="2" id="KW-1185">Reference proteome</keyword>
<name>A0A2W7RNI5_9RHOB</name>
<dbReference type="Proteomes" id="UP000249364">
    <property type="component" value="Unassembled WGS sequence"/>
</dbReference>
<dbReference type="STRING" id="121821.GCA_001870675_00661"/>
<dbReference type="InterPro" id="IPR011050">
    <property type="entry name" value="Pectin_lyase_fold/virulence"/>
</dbReference>
<protein>
    <submittedName>
        <fullName evidence="1">VCBS repeat-containing protein</fullName>
    </submittedName>
</protein>
<reference evidence="1 2" key="1">
    <citation type="submission" date="2018-06" db="EMBL/GenBank/DDBJ databases">
        <title>Genomic Encyclopedia of Archaeal and Bacterial Type Strains, Phase II (KMG-II): from individual species to whole genera.</title>
        <authorList>
            <person name="Goeker M."/>
        </authorList>
    </citation>
    <scope>NUCLEOTIDE SEQUENCE [LARGE SCALE GENOMIC DNA]</scope>
    <source>
        <strain evidence="1 2">DSM 13087</strain>
    </source>
</reference>
<dbReference type="InterPro" id="IPR006626">
    <property type="entry name" value="PbH1"/>
</dbReference>
<organism evidence="1 2">
    <name type="scientific">Roseinatronobacter thiooxidans</name>
    <dbReference type="NCBI Taxonomy" id="121821"/>
    <lineage>
        <taxon>Bacteria</taxon>
        <taxon>Pseudomonadati</taxon>
        <taxon>Pseudomonadota</taxon>
        <taxon>Alphaproteobacteria</taxon>
        <taxon>Rhodobacterales</taxon>
        <taxon>Paracoccaceae</taxon>
        <taxon>Roseinatronobacter</taxon>
    </lineage>
</organism>
<evidence type="ECO:0000313" key="1">
    <source>
        <dbReference type="EMBL" id="PZX39542.1"/>
    </source>
</evidence>
<dbReference type="NCBIfam" id="TIGR01965">
    <property type="entry name" value="VCBS_repeat"/>
    <property type="match status" value="1"/>
</dbReference>
<dbReference type="RefSeq" id="WP_071469504.1">
    <property type="nucleotide sequence ID" value="NZ_MEHT01000015.1"/>
</dbReference>
<dbReference type="Gene3D" id="2.160.20.10">
    <property type="entry name" value="Single-stranded right-handed beta-helix, Pectin lyase-like"/>
    <property type="match status" value="1"/>
</dbReference>
<dbReference type="OrthoDB" id="7876581at2"/>
<dbReference type="InterPro" id="IPR012334">
    <property type="entry name" value="Pectin_lyas_fold"/>
</dbReference>
<proteinExistence type="predicted"/>